<feature type="compositionally biased region" description="Basic and acidic residues" evidence="4">
    <location>
        <begin position="576"/>
        <end position="597"/>
    </location>
</feature>
<feature type="binding site" evidence="3">
    <location>
        <position position="197"/>
    </location>
    <ligand>
        <name>ATP</name>
        <dbReference type="ChEBI" id="CHEBI:30616"/>
    </ligand>
</feature>
<dbReference type="EMBL" id="ATAM02000013">
    <property type="protein sequence ID" value="KAL0240672.1"/>
    <property type="molecule type" value="Genomic_DNA"/>
</dbReference>
<evidence type="ECO:0000313" key="7">
    <source>
        <dbReference type="Proteomes" id="UP000054399"/>
    </source>
</evidence>
<accession>A0ABR3BJ39</accession>
<dbReference type="InterPro" id="IPR000719">
    <property type="entry name" value="Prot_kinase_dom"/>
</dbReference>
<dbReference type="PANTHER" id="PTHR24348:SF68">
    <property type="entry name" value="SERINE_THREONINE-PROTEIN KINASE ATG1C"/>
    <property type="match status" value="1"/>
</dbReference>
<keyword evidence="2 3" id="KW-0067">ATP-binding</keyword>
<evidence type="ECO:0000259" key="5">
    <source>
        <dbReference type="PROSITE" id="PS50011"/>
    </source>
</evidence>
<feature type="region of interest" description="Disordered" evidence="4">
    <location>
        <begin position="1310"/>
        <end position="1387"/>
    </location>
</feature>
<comment type="caution">
    <text evidence="6">The sequence shown here is derived from an EMBL/GenBank/DDBJ whole genome shotgun (WGS) entry which is preliminary data.</text>
</comment>
<organism evidence="6 7">
    <name type="scientific">Cryptococcus tetragattii IND107</name>
    <dbReference type="NCBI Taxonomy" id="1296105"/>
    <lineage>
        <taxon>Eukaryota</taxon>
        <taxon>Fungi</taxon>
        <taxon>Dikarya</taxon>
        <taxon>Basidiomycota</taxon>
        <taxon>Agaricomycotina</taxon>
        <taxon>Tremellomycetes</taxon>
        <taxon>Tremellales</taxon>
        <taxon>Cryptococcaceae</taxon>
        <taxon>Cryptococcus</taxon>
        <taxon>Cryptococcus gattii species complex</taxon>
    </lineage>
</organism>
<dbReference type="SUPFAM" id="SSF56112">
    <property type="entry name" value="Protein kinase-like (PK-like)"/>
    <property type="match status" value="1"/>
</dbReference>
<evidence type="ECO:0000256" key="2">
    <source>
        <dbReference type="ARBA" id="ARBA00022840"/>
    </source>
</evidence>
<dbReference type="InterPro" id="IPR008271">
    <property type="entry name" value="Ser/Thr_kinase_AS"/>
</dbReference>
<evidence type="ECO:0000256" key="1">
    <source>
        <dbReference type="ARBA" id="ARBA00022741"/>
    </source>
</evidence>
<dbReference type="PANTHER" id="PTHR24348">
    <property type="entry name" value="SERINE/THREONINE-PROTEIN KINASE UNC-51-RELATED"/>
    <property type="match status" value="1"/>
</dbReference>
<feature type="compositionally biased region" description="Basic residues" evidence="4">
    <location>
        <begin position="509"/>
        <end position="518"/>
    </location>
</feature>
<keyword evidence="7" id="KW-1185">Reference proteome</keyword>
<dbReference type="PROSITE" id="PS00108">
    <property type="entry name" value="PROTEIN_KINASE_ST"/>
    <property type="match status" value="1"/>
</dbReference>
<dbReference type="InterPro" id="IPR017441">
    <property type="entry name" value="Protein_kinase_ATP_BS"/>
</dbReference>
<protein>
    <recommendedName>
        <fullName evidence="5">Protein kinase domain-containing protein</fullName>
    </recommendedName>
</protein>
<reference evidence="6 7" key="2">
    <citation type="submission" date="2024-01" db="EMBL/GenBank/DDBJ databases">
        <title>Comparative genomics of Cryptococcus and Kwoniella reveals pathogenesis evolution and contrasting modes of karyotype evolution via chromosome fusion or intercentromeric recombination.</title>
        <authorList>
            <person name="Coelho M.A."/>
            <person name="David-Palma M."/>
            <person name="Shea T."/>
            <person name="Bowers K."/>
            <person name="Mcginley-Smith S."/>
            <person name="Mohammad A.W."/>
            <person name="Gnirke A."/>
            <person name="Yurkov A.M."/>
            <person name="Nowrousian M."/>
            <person name="Sun S."/>
            <person name="Cuomo C.A."/>
            <person name="Heitman J."/>
        </authorList>
    </citation>
    <scope>NUCLEOTIDE SEQUENCE [LARGE SCALE GENOMIC DNA]</scope>
    <source>
        <strain evidence="6 7">IND107</strain>
    </source>
</reference>
<dbReference type="RefSeq" id="XP_066611171.1">
    <property type="nucleotide sequence ID" value="XM_066760899.1"/>
</dbReference>
<feature type="compositionally biased region" description="Low complexity" evidence="4">
    <location>
        <begin position="110"/>
        <end position="121"/>
    </location>
</feature>
<evidence type="ECO:0000313" key="6">
    <source>
        <dbReference type="EMBL" id="KAL0240672.1"/>
    </source>
</evidence>
<dbReference type="InterPro" id="IPR045269">
    <property type="entry name" value="Atg1-like"/>
</dbReference>
<feature type="domain" description="Protein kinase" evidence="5">
    <location>
        <begin position="162"/>
        <end position="450"/>
    </location>
</feature>
<feature type="compositionally biased region" description="Basic and acidic residues" evidence="4">
    <location>
        <begin position="1326"/>
        <end position="1350"/>
    </location>
</feature>
<gene>
    <name evidence="6" type="ORF">I308_106471</name>
</gene>
<feature type="region of interest" description="Disordered" evidence="4">
    <location>
        <begin position="548"/>
        <end position="688"/>
    </location>
</feature>
<dbReference type="GeneID" id="91993326"/>
<dbReference type="PROSITE" id="PS00107">
    <property type="entry name" value="PROTEIN_KINASE_ATP"/>
    <property type="match status" value="1"/>
</dbReference>
<name>A0ABR3BJ39_9TREE</name>
<feature type="region of interest" description="Disordered" evidence="4">
    <location>
        <begin position="927"/>
        <end position="960"/>
    </location>
</feature>
<dbReference type="SMART" id="SM00220">
    <property type="entry name" value="S_TKc"/>
    <property type="match status" value="1"/>
</dbReference>
<feature type="compositionally biased region" description="Basic and acidic residues" evidence="4">
    <location>
        <begin position="493"/>
        <end position="508"/>
    </location>
</feature>
<dbReference type="Pfam" id="PF00069">
    <property type="entry name" value="Pkinase"/>
    <property type="match status" value="1"/>
</dbReference>
<dbReference type="Gene3D" id="1.10.510.10">
    <property type="entry name" value="Transferase(Phosphotransferase) domain 1"/>
    <property type="match status" value="1"/>
</dbReference>
<dbReference type="Proteomes" id="UP000054399">
    <property type="component" value="Unassembled WGS sequence"/>
</dbReference>
<feature type="region of interest" description="Disordered" evidence="4">
    <location>
        <begin position="1209"/>
        <end position="1229"/>
    </location>
</feature>
<reference evidence="7" key="1">
    <citation type="submission" date="2015-01" db="EMBL/GenBank/DDBJ databases">
        <title>The Genome Sequence of Cryptococcus gattii MMRL2647.</title>
        <authorList>
            <consortium name="The Broad Institute Genomics Platform"/>
            <person name="Cuomo C."/>
            <person name="Litvintseva A."/>
            <person name="Chen Y."/>
            <person name="Heitman J."/>
            <person name="Sun S."/>
            <person name="Springer D."/>
            <person name="Dromer F."/>
            <person name="Young S."/>
            <person name="Zeng Q."/>
            <person name="Gargeya S."/>
            <person name="Abouelleil A."/>
            <person name="Alvarado L."/>
            <person name="Chapman S.B."/>
            <person name="Gainer-Dewar J."/>
            <person name="Goldberg J."/>
            <person name="Griggs A."/>
            <person name="Gujja S."/>
            <person name="Hansen M."/>
            <person name="Howarth C."/>
            <person name="Imamovic A."/>
            <person name="Larimer J."/>
            <person name="Murphy C."/>
            <person name="Naylor J."/>
            <person name="Pearson M."/>
            <person name="Priest M."/>
            <person name="Roberts A."/>
            <person name="Saif S."/>
            <person name="Shea T."/>
            <person name="Sykes S."/>
            <person name="Wortman J."/>
            <person name="Nusbaum C."/>
            <person name="Birren B."/>
        </authorList>
    </citation>
    <scope>NUCLEOTIDE SEQUENCE [LARGE SCALE GENOMIC DNA]</scope>
    <source>
        <strain evidence="7">IND107</strain>
    </source>
</reference>
<feature type="compositionally biased region" description="Polar residues" evidence="4">
    <location>
        <begin position="651"/>
        <end position="670"/>
    </location>
</feature>
<keyword evidence="1 3" id="KW-0547">Nucleotide-binding</keyword>
<dbReference type="CDD" id="cd14014">
    <property type="entry name" value="STKc_PknB_like"/>
    <property type="match status" value="1"/>
</dbReference>
<feature type="compositionally biased region" description="Polar residues" evidence="4">
    <location>
        <begin position="1354"/>
        <end position="1366"/>
    </location>
</feature>
<feature type="compositionally biased region" description="Basic and acidic residues" evidence="4">
    <location>
        <begin position="811"/>
        <end position="823"/>
    </location>
</feature>
<feature type="compositionally biased region" description="Low complexity" evidence="4">
    <location>
        <begin position="671"/>
        <end position="680"/>
    </location>
</feature>
<feature type="region of interest" description="Disordered" evidence="4">
    <location>
        <begin position="1130"/>
        <end position="1161"/>
    </location>
</feature>
<dbReference type="PROSITE" id="PS50011">
    <property type="entry name" value="PROTEIN_KINASE_DOM"/>
    <property type="match status" value="1"/>
</dbReference>
<evidence type="ECO:0000256" key="4">
    <source>
        <dbReference type="SAM" id="MobiDB-lite"/>
    </source>
</evidence>
<feature type="region of interest" description="Disordered" evidence="4">
    <location>
        <begin position="747"/>
        <end position="876"/>
    </location>
</feature>
<feature type="compositionally biased region" description="Basic and acidic residues" evidence="4">
    <location>
        <begin position="929"/>
        <end position="950"/>
    </location>
</feature>
<evidence type="ECO:0000256" key="3">
    <source>
        <dbReference type="PROSITE-ProRule" id="PRU10141"/>
    </source>
</evidence>
<proteinExistence type="predicted"/>
<feature type="region of interest" description="Disordered" evidence="4">
    <location>
        <begin position="107"/>
        <end position="136"/>
    </location>
</feature>
<dbReference type="InterPro" id="IPR011009">
    <property type="entry name" value="Kinase-like_dom_sf"/>
</dbReference>
<feature type="region of interest" description="Disordered" evidence="4">
    <location>
        <begin position="493"/>
        <end position="535"/>
    </location>
</feature>
<feature type="compositionally biased region" description="Basic and acidic residues" evidence="4">
    <location>
        <begin position="765"/>
        <end position="774"/>
    </location>
</feature>
<sequence>MTQPALRRSKSNLRQKLGFAAMVSKPTHLSPIASPAATNLASSTSTTVSAMSRTDSRSAFTFDSATPSPLTKRMDFDTVSYNSAMSASLGEYTEEDDISASTLISSGNTIQQQQQQQQIQPYQPPTHFHSPGEDALHPNIASVTSGTDGIFSLTDQQLSDRFTFISEIGFGNWGSVWLCKPKYVRSGQLSEPGAVVKLGKQAAASGGSGAGGKVAIKLVHRSKTATTAARVRALWGEMKIIRALRHEPHPSIIQFESFVITPSYALVIMPHLSHLIPVCLPPSRATPYFRQLASAVGYLHERGITHNDIKPANVLLSHNDIPVLVDFGFAQKWDVGARGSFLSSISWGTPEYLDPQRAKGMPHDERASDVWSLGITMFEILTGRTPFEADDQELFSTPEELVIYYERTRKGHWVGQWSIPSDIEALLRQMINPDTAYRINAMEAYHHPALQPKAPNVIITPHFVRAAASFDVEEEPLPNPPAQTYFVAEDHHIQAKGDTEKEKENEKKEKRKSKRKTKRDQSATSHELPPSHPHLHVRAMTPALGESIKQHTSVSKPKRDHSTTDLGSGALPGMNHGKENENEHMEVSGGEEKEKEKKRNKLVIKKLRMEEEADDKDVSGEDPTPTKMTKPAQPLPIKEYSYIPDKKVAPRTSNSQLTNLSRPNSANPAITTTTTSSGTTDDNDRKISKQLLRATISTRTFQEIKDKRTSTPCSDGAPENKEAAVLRTMHSLEGTRKHYTAWQKEKAQEPFGAIKRPAPEPPATVEKEREKEVARPTSLDSAQALATKKKKNGDERRSLGLERIGGSSLSNEKEKIDKEKIIEKPMAPPTSPPRAKCPSNSRIPTPSPQKTRRQGIRPHAEIDATTGKVFPASDDESPLAELREKIIVSDQEKLVRFRQISGNAIESGRGTEVVETLKESTAPLLTQDAHAHTHPDRPTPRAATPKETHQDQCSTGIKSAPKVSKRASQCTIISRPAFTSGLSRTKSIEALAMDNRLDKMASWIKDVETIIEDARKAVAEGREPGLPVLSLPAELTAADPSTNNNISQVTVVHRFGVTPDKAAAIPSHLRTSSVQVEPATPPKWMTYAEAEEKIQAANAWLEEQQQGRKKKEKPTVGHILKLFGGEKEKFVSRSSTSDPNHRFVPLKPPAQTLRGVPSSPALRRTISGADIDVARQSMMPHRKSESNLRNFSTMPVIPSPSFVVGPQYDPDADEDHDTATKRRTRSNTNTHAYASPRRVRYEAMLSDESGVTRQGEGWTSSNINVPLYQRKEVKPSSSMASLRERARALLGDSRERERHIVDLSRKSVLSADGHAQGSGQGAGARESLKVERRSSRLTLRGEKGAKKNSVDHFASNNNSEQPTRPNTPAAESVLGMKNGTAGGDKKMKGWVKSLRGAMGMSKA</sequence>